<keyword evidence="2" id="KW-1185">Reference proteome</keyword>
<gene>
    <name evidence="1" type="ORF">DPMN_045572</name>
</gene>
<accession>A0A9D4D687</accession>
<reference evidence="1" key="2">
    <citation type="submission" date="2020-11" db="EMBL/GenBank/DDBJ databases">
        <authorList>
            <person name="McCartney M.A."/>
            <person name="Auch B."/>
            <person name="Kono T."/>
            <person name="Mallez S."/>
            <person name="Becker A."/>
            <person name="Gohl D.M."/>
            <person name="Silverstein K.A.T."/>
            <person name="Koren S."/>
            <person name="Bechman K.B."/>
            <person name="Herman A."/>
            <person name="Abrahante J.E."/>
            <person name="Garbe J."/>
        </authorList>
    </citation>
    <scope>NUCLEOTIDE SEQUENCE</scope>
    <source>
        <strain evidence="1">Duluth1</strain>
        <tissue evidence="1">Whole animal</tissue>
    </source>
</reference>
<dbReference type="AlphaFoldDB" id="A0A9D4D687"/>
<dbReference type="Proteomes" id="UP000828390">
    <property type="component" value="Unassembled WGS sequence"/>
</dbReference>
<evidence type="ECO:0000313" key="1">
    <source>
        <dbReference type="EMBL" id="KAH3738929.1"/>
    </source>
</evidence>
<protein>
    <submittedName>
        <fullName evidence="1">Uncharacterized protein</fullName>
    </submittedName>
</protein>
<evidence type="ECO:0000313" key="2">
    <source>
        <dbReference type="Proteomes" id="UP000828390"/>
    </source>
</evidence>
<dbReference type="EMBL" id="JAIWYP010000011">
    <property type="protein sequence ID" value="KAH3738929.1"/>
    <property type="molecule type" value="Genomic_DNA"/>
</dbReference>
<sequence>MRDAIDGRYYIDTYQQVYRIFNQRLTENSMERANYRIKVRIGQTFHKETFITVSIDDVVTIQVLESMNDNLQDPTWQWLFMSTSEEVTTVSHCAHKMQTQSRKKLDLIDFLYLECFINVYRGYFVKTSKVSMKISV</sequence>
<organism evidence="1 2">
    <name type="scientific">Dreissena polymorpha</name>
    <name type="common">Zebra mussel</name>
    <name type="synonym">Mytilus polymorpha</name>
    <dbReference type="NCBI Taxonomy" id="45954"/>
    <lineage>
        <taxon>Eukaryota</taxon>
        <taxon>Metazoa</taxon>
        <taxon>Spiralia</taxon>
        <taxon>Lophotrochozoa</taxon>
        <taxon>Mollusca</taxon>
        <taxon>Bivalvia</taxon>
        <taxon>Autobranchia</taxon>
        <taxon>Heteroconchia</taxon>
        <taxon>Euheterodonta</taxon>
        <taxon>Imparidentia</taxon>
        <taxon>Neoheterodontei</taxon>
        <taxon>Myida</taxon>
        <taxon>Dreissenoidea</taxon>
        <taxon>Dreissenidae</taxon>
        <taxon>Dreissena</taxon>
    </lineage>
</organism>
<name>A0A9D4D687_DREPO</name>
<proteinExistence type="predicted"/>
<comment type="caution">
    <text evidence="1">The sequence shown here is derived from an EMBL/GenBank/DDBJ whole genome shotgun (WGS) entry which is preliminary data.</text>
</comment>
<reference evidence="1" key="1">
    <citation type="journal article" date="2019" name="bioRxiv">
        <title>The Genome of the Zebra Mussel, Dreissena polymorpha: A Resource for Invasive Species Research.</title>
        <authorList>
            <person name="McCartney M.A."/>
            <person name="Auch B."/>
            <person name="Kono T."/>
            <person name="Mallez S."/>
            <person name="Zhang Y."/>
            <person name="Obille A."/>
            <person name="Becker A."/>
            <person name="Abrahante J.E."/>
            <person name="Garbe J."/>
            <person name="Badalamenti J.P."/>
            <person name="Herman A."/>
            <person name="Mangelson H."/>
            <person name="Liachko I."/>
            <person name="Sullivan S."/>
            <person name="Sone E.D."/>
            <person name="Koren S."/>
            <person name="Silverstein K.A.T."/>
            <person name="Beckman K.B."/>
            <person name="Gohl D.M."/>
        </authorList>
    </citation>
    <scope>NUCLEOTIDE SEQUENCE</scope>
    <source>
        <strain evidence="1">Duluth1</strain>
        <tissue evidence="1">Whole animal</tissue>
    </source>
</reference>